<evidence type="ECO:0000313" key="13">
    <source>
        <dbReference type="Proteomes" id="UP000193411"/>
    </source>
</evidence>
<dbReference type="PROSITE" id="PS51892">
    <property type="entry name" value="SUBTILASE"/>
    <property type="match status" value="1"/>
</dbReference>
<dbReference type="Pfam" id="PF02225">
    <property type="entry name" value="PA"/>
    <property type="match status" value="1"/>
</dbReference>
<dbReference type="STRING" id="765915.A0A1Y2I3G3"/>
<dbReference type="PANTHER" id="PTHR43806:SF66">
    <property type="entry name" value="SERIN ENDOPEPTIDASE"/>
    <property type="match status" value="1"/>
</dbReference>
<dbReference type="EMBL" id="MCFL01000001">
    <property type="protein sequence ID" value="ORZ41387.1"/>
    <property type="molecule type" value="Genomic_DNA"/>
</dbReference>
<feature type="signal peptide" evidence="9">
    <location>
        <begin position="1"/>
        <end position="30"/>
    </location>
</feature>
<name>A0A1Y2I3G3_9FUNG</name>
<dbReference type="SUPFAM" id="SSF52025">
    <property type="entry name" value="PA domain"/>
    <property type="match status" value="1"/>
</dbReference>
<evidence type="ECO:0000256" key="6">
    <source>
        <dbReference type="ARBA" id="ARBA00022801"/>
    </source>
</evidence>
<dbReference type="Gene3D" id="3.40.50.200">
    <property type="entry name" value="Peptidase S8/S53 domain"/>
    <property type="match status" value="1"/>
</dbReference>
<accession>A0A1Y2I3G3</accession>
<evidence type="ECO:0000256" key="8">
    <source>
        <dbReference type="PROSITE-ProRule" id="PRU01240"/>
    </source>
</evidence>
<evidence type="ECO:0000256" key="1">
    <source>
        <dbReference type="ARBA" id="ARBA00011073"/>
    </source>
</evidence>
<evidence type="ECO:0000313" key="12">
    <source>
        <dbReference type="EMBL" id="ORZ41387.1"/>
    </source>
</evidence>
<evidence type="ECO:0000256" key="2">
    <source>
        <dbReference type="ARBA" id="ARBA00022512"/>
    </source>
</evidence>
<dbReference type="OrthoDB" id="206201at2759"/>
<feature type="chain" id="PRO_5013096117" evidence="9">
    <location>
        <begin position="31"/>
        <end position="590"/>
    </location>
</feature>
<dbReference type="Proteomes" id="UP000193411">
    <property type="component" value="Unassembled WGS sequence"/>
</dbReference>
<keyword evidence="6" id="KW-0378">Hydrolase</keyword>
<dbReference type="InterPro" id="IPR015500">
    <property type="entry name" value="Peptidase_S8_subtilisin-rel"/>
</dbReference>
<dbReference type="GO" id="GO:0006508">
    <property type="term" value="P:proteolysis"/>
    <property type="evidence" value="ECO:0007669"/>
    <property type="project" value="UniProtKB-KW"/>
</dbReference>
<dbReference type="Pfam" id="PF00082">
    <property type="entry name" value="Peptidase_S8"/>
    <property type="match status" value="1"/>
</dbReference>
<proteinExistence type="inferred from homology"/>
<dbReference type="InterPro" id="IPR046450">
    <property type="entry name" value="PA_dom_sf"/>
</dbReference>
<evidence type="ECO:0000256" key="5">
    <source>
        <dbReference type="ARBA" id="ARBA00022729"/>
    </source>
</evidence>
<evidence type="ECO:0000256" key="3">
    <source>
        <dbReference type="ARBA" id="ARBA00022525"/>
    </source>
</evidence>
<dbReference type="InterPro" id="IPR036852">
    <property type="entry name" value="Peptidase_S8/S53_dom_sf"/>
</dbReference>
<feature type="domain" description="Peptidase S8/S53" evidence="10">
    <location>
        <begin position="185"/>
        <end position="555"/>
    </location>
</feature>
<gene>
    <name evidence="12" type="ORF">BCR44DRAFT_1005198</name>
</gene>
<dbReference type="PRINTS" id="PR00723">
    <property type="entry name" value="SUBTILISIN"/>
</dbReference>
<dbReference type="GO" id="GO:0005615">
    <property type="term" value="C:extracellular space"/>
    <property type="evidence" value="ECO:0007669"/>
    <property type="project" value="TreeGrafter"/>
</dbReference>
<keyword evidence="3" id="KW-0964">Secreted</keyword>
<dbReference type="PROSITE" id="PS00136">
    <property type="entry name" value="SUBTILASE_ASP"/>
    <property type="match status" value="1"/>
</dbReference>
<keyword evidence="13" id="KW-1185">Reference proteome</keyword>
<dbReference type="InterPro" id="IPR000209">
    <property type="entry name" value="Peptidase_S8/S53_dom"/>
</dbReference>
<reference evidence="12 13" key="1">
    <citation type="submission" date="2016-07" db="EMBL/GenBank/DDBJ databases">
        <title>Pervasive Adenine N6-methylation of Active Genes in Fungi.</title>
        <authorList>
            <consortium name="DOE Joint Genome Institute"/>
            <person name="Mondo S.J."/>
            <person name="Dannebaum R.O."/>
            <person name="Kuo R.C."/>
            <person name="Labutti K."/>
            <person name="Haridas S."/>
            <person name="Kuo A."/>
            <person name="Salamov A."/>
            <person name="Ahrendt S.R."/>
            <person name="Lipzen A."/>
            <person name="Sullivan W."/>
            <person name="Andreopoulos W.B."/>
            <person name="Clum A."/>
            <person name="Lindquist E."/>
            <person name="Daum C."/>
            <person name="Ramamoorthy G.K."/>
            <person name="Gryganskyi A."/>
            <person name="Culley D."/>
            <person name="Magnuson J.K."/>
            <person name="James T.Y."/>
            <person name="O'Malley M.A."/>
            <person name="Stajich J.E."/>
            <person name="Spatafora J.W."/>
            <person name="Visel A."/>
            <person name="Grigoriev I.V."/>
        </authorList>
    </citation>
    <scope>NUCLEOTIDE SEQUENCE [LARGE SCALE GENOMIC DNA]</scope>
    <source>
        <strain evidence="12 13">PL171</strain>
    </source>
</reference>
<dbReference type="GO" id="GO:0004252">
    <property type="term" value="F:serine-type endopeptidase activity"/>
    <property type="evidence" value="ECO:0007669"/>
    <property type="project" value="InterPro"/>
</dbReference>
<evidence type="ECO:0000256" key="7">
    <source>
        <dbReference type="ARBA" id="ARBA00022825"/>
    </source>
</evidence>
<dbReference type="InterPro" id="IPR050131">
    <property type="entry name" value="Peptidase_S8_subtilisin-like"/>
</dbReference>
<evidence type="ECO:0000259" key="11">
    <source>
        <dbReference type="Pfam" id="PF02225"/>
    </source>
</evidence>
<dbReference type="InterPro" id="IPR003137">
    <property type="entry name" value="PA_domain"/>
</dbReference>
<keyword evidence="7" id="KW-0720">Serine protease</keyword>
<comment type="caution">
    <text evidence="8">Lacks conserved residue(s) required for the propagation of feature annotation.</text>
</comment>
<evidence type="ECO:0000259" key="10">
    <source>
        <dbReference type="Pfam" id="PF00082"/>
    </source>
</evidence>
<dbReference type="InterPro" id="IPR022398">
    <property type="entry name" value="Peptidase_S8_His-AS"/>
</dbReference>
<dbReference type="SUPFAM" id="SSF52743">
    <property type="entry name" value="Subtilisin-like"/>
    <property type="match status" value="1"/>
</dbReference>
<evidence type="ECO:0000256" key="9">
    <source>
        <dbReference type="SAM" id="SignalP"/>
    </source>
</evidence>
<keyword evidence="2" id="KW-0134">Cell wall</keyword>
<evidence type="ECO:0000256" key="4">
    <source>
        <dbReference type="ARBA" id="ARBA00022670"/>
    </source>
</evidence>
<protein>
    <submittedName>
        <fullName evidence="12">Peptidase S8/S53 domain-containing protein</fullName>
    </submittedName>
</protein>
<dbReference type="Gene3D" id="3.50.30.30">
    <property type="match status" value="1"/>
</dbReference>
<dbReference type="PROSITE" id="PS00137">
    <property type="entry name" value="SUBTILASE_HIS"/>
    <property type="match status" value="1"/>
</dbReference>
<keyword evidence="5 9" id="KW-0732">Signal</keyword>
<dbReference type="AlphaFoldDB" id="A0A1Y2I3G3"/>
<comment type="caution">
    <text evidence="12">The sequence shown here is derived from an EMBL/GenBank/DDBJ whole genome shotgun (WGS) entry which is preliminary data.</text>
</comment>
<dbReference type="InterPro" id="IPR023827">
    <property type="entry name" value="Peptidase_S8_Asp-AS"/>
</dbReference>
<dbReference type="PANTHER" id="PTHR43806">
    <property type="entry name" value="PEPTIDASE S8"/>
    <property type="match status" value="1"/>
</dbReference>
<comment type="similarity">
    <text evidence="1 8">Belongs to the peptidase S8 family.</text>
</comment>
<sequence>MTCRRRQSSAKRTVTFSLLLAMLAISSAVGAPTTSPDLPKHDKLVVPQVLAQSGTIVPGKYLVEFSRPPAANVAAQRRERASQQSLEQGVNEQQESFGVYCRRNRIPIKVNRRYIKLWNGVSANVESVEDLKKVLDAPGVVKVYPVVQQFAPEQPQIIKDPVLPQFAHNLTNMHLVQAKYPELTGKNIKVGVIDSGIDWKHPAFAIPGQKCETFKGPGCRVLYGWDFVGDSYNSGNRSAPAVPDSDPLDCGGHGTHVAGIIGGYDDKIKGVAPEAVFGAYRVFGCDGTTDNAVIMAALEQSFQDGMELINMSLGGAHIGADSPYAQAIDNLVTNGVHVIAAASNSGENGLSYTTAPSIASKAFSIASFDNTHNYETAAELTNVPDLTTVTFGYSTSNGITGRFDQGKKSKLIRSPNPPTSDADGCAPFPANHFAGGVALVRRGGCAFTDKAVAAFSAGAEGVVIYNNKPAALSGGVLDAAKVGARAVGFIAGDDGEKIWNAAAAGTVEVTFNNQPEFRRSRTAGLPSGFSSWGLDVNLRLRPDYGAPGEHLLGLPTQEGWIRATFWHFYGLSLRCWCCRSRSPTQRRFHW</sequence>
<organism evidence="12 13">
    <name type="scientific">Catenaria anguillulae PL171</name>
    <dbReference type="NCBI Taxonomy" id="765915"/>
    <lineage>
        <taxon>Eukaryota</taxon>
        <taxon>Fungi</taxon>
        <taxon>Fungi incertae sedis</taxon>
        <taxon>Blastocladiomycota</taxon>
        <taxon>Blastocladiomycetes</taxon>
        <taxon>Blastocladiales</taxon>
        <taxon>Catenariaceae</taxon>
        <taxon>Catenaria</taxon>
    </lineage>
</organism>
<feature type="domain" description="PA" evidence="11">
    <location>
        <begin position="421"/>
        <end position="497"/>
    </location>
</feature>
<keyword evidence="4" id="KW-0645">Protease</keyword>